<organism evidence="11 12">
    <name type="scientific">Lentilactobacillus fungorum</name>
    <dbReference type="NCBI Taxonomy" id="2201250"/>
    <lineage>
        <taxon>Bacteria</taxon>
        <taxon>Bacillati</taxon>
        <taxon>Bacillota</taxon>
        <taxon>Bacilli</taxon>
        <taxon>Lactobacillales</taxon>
        <taxon>Lactobacillaceae</taxon>
        <taxon>Lentilactobacillus</taxon>
    </lineage>
</organism>
<reference evidence="11 12" key="1">
    <citation type="journal article" date="2021" name="Int. J. Syst. Evol. Microbiol.">
        <title>Lentilactobacillus fungorum sp. nov., isolated from spent mushroom substrates.</title>
        <authorList>
            <person name="Tohno M."/>
            <person name="Tanizawa Y."/>
            <person name="Kojima Y."/>
            <person name="Sakamoto M."/>
            <person name="Ohkuma M."/>
            <person name="Kobayashi H."/>
        </authorList>
    </citation>
    <scope>NUCLEOTIDE SEQUENCE [LARGE SCALE GENOMIC DNA]</scope>
    <source>
        <strain evidence="11 12">YK48G</strain>
    </source>
</reference>
<dbReference type="PANTHER" id="PTHR37324:SF2">
    <property type="entry name" value="PTS SYSTEM GALACTITOL-SPECIFIC EIIC COMPONENT"/>
    <property type="match status" value="1"/>
</dbReference>
<comment type="caution">
    <text evidence="11">The sequence shown here is derived from an EMBL/GenBank/DDBJ whole genome shotgun (WGS) entry which is preliminary data.</text>
</comment>
<dbReference type="Pfam" id="PF03611">
    <property type="entry name" value="EIIC-GAT"/>
    <property type="match status" value="1"/>
</dbReference>
<feature type="transmembrane region" description="Helical" evidence="9">
    <location>
        <begin position="253"/>
        <end position="274"/>
    </location>
</feature>
<dbReference type="RefSeq" id="WP_203630165.1">
    <property type="nucleotide sequence ID" value="NZ_BNJR01000014.1"/>
</dbReference>
<evidence type="ECO:0000256" key="9">
    <source>
        <dbReference type="SAM" id="Phobius"/>
    </source>
</evidence>
<accession>A0ABQ3W0T1</accession>
<evidence type="ECO:0000256" key="5">
    <source>
        <dbReference type="ARBA" id="ARBA00022683"/>
    </source>
</evidence>
<evidence type="ECO:0000256" key="6">
    <source>
        <dbReference type="ARBA" id="ARBA00022692"/>
    </source>
</evidence>
<proteinExistence type="predicted"/>
<feature type="transmembrane region" description="Helical" evidence="9">
    <location>
        <begin position="43"/>
        <end position="67"/>
    </location>
</feature>
<feature type="transmembrane region" description="Helical" evidence="9">
    <location>
        <begin position="12"/>
        <end position="31"/>
    </location>
</feature>
<evidence type="ECO:0000256" key="3">
    <source>
        <dbReference type="ARBA" id="ARBA00022475"/>
    </source>
</evidence>
<sequence length="449" mass="48256">MDIIVAELQWFMGLKTSVMLPILLFVFALILKLSPKKAFKAGLTIGIGFIGLDLVLGFLTQNLGLAVQSMMAHWGISLKTIDVGWPAASAIAYGTLLGSCAIPIGIISNVVLLYVGLTKTLDVDIWNYWHIAFTGSLVYVASQDFYLGILTMIVHTMIIYLLADLSAPYVQRQFGLAGISFPQGASVPGYLIALPLNWVMDRIPGINRIKIDAKTIQKRLGLFGDPLILGSCMGIIIGIFADYSISRILELGVSTAAFLVLMPRMVSLLMEGLAPISERTNLLVKSHFTKRQVYVGMDSALAAGNATVLSTALILVPISLIMAVIVPGNHVLPFGDLVTFPYMIAVMAAVFRGNLFRTLIGGGVSIVISLYAASWLAPIISAAAHGAKLSLPANASISVLSDGGVWTTWLMVALGKTMTWGGIGLIGLVTLLIMIWYNKFHISSSLKRN</sequence>
<evidence type="ECO:0000259" key="10">
    <source>
        <dbReference type="PROSITE" id="PS51104"/>
    </source>
</evidence>
<dbReference type="InterPro" id="IPR013014">
    <property type="entry name" value="PTS_EIIC_2"/>
</dbReference>
<keyword evidence="3" id="KW-1003">Cell membrane</keyword>
<gene>
    <name evidence="11" type="ORF">YK48G_15670</name>
</gene>
<dbReference type="PROSITE" id="PS51104">
    <property type="entry name" value="PTS_EIIC_TYPE_2"/>
    <property type="match status" value="1"/>
</dbReference>
<name>A0ABQ3W0T1_9LACO</name>
<dbReference type="PIRSF" id="PIRSF006304">
    <property type="entry name" value="GatC"/>
    <property type="match status" value="1"/>
</dbReference>
<evidence type="ECO:0000313" key="11">
    <source>
        <dbReference type="EMBL" id="GHP14142.1"/>
    </source>
</evidence>
<protein>
    <submittedName>
        <fullName evidence="11">PTS galactitol transporter subunit IIC</fullName>
    </submittedName>
</protein>
<feature type="transmembrane region" description="Helical" evidence="9">
    <location>
        <begin position="295"/>
        <end position="325"/>
    </location>
</feature>
<evidence type="ECO:0000256" key="4">
    <source>
        <dbReference type="ARBA" id="ARBA00022597"/>
    </source>
</evidence>
<dbReference type="InterPro" id="IPR013853">
    <property type="entry name" value="EIIC-GAT"/>
</dbReference>
<evidence type="ECO:0000256" key="7">
    <source>
        <dbReference type="ARBA" id="ARBA00022989"/>
    </source>
</evidence>
<feature type="transmembrane region" description="Helical" evidence="9">
    <location>
        <begin position="220"/>
        <end position="241"/>
    </location>
</feature>
<keyword evidence="7 9" id="KW-1133">Transmembrane helix</keyword>
<keyword evidence="12" id="KW-1185">Reference proteome</keyword>
<evidence type="ECO:0000256" key="8">
    <source>
        <dbReference type="ARBA" id="ARBA00023136"/>
    </source>
</evidence>
<dbReference type="EMBL" id="BNJR01000014">
    <property type="protein sequence ID" value="GHP14142.1"/>
    <property type="molecule type" value="Genomic_DNA"/>
</dbReference>
<keyword evidence="8 9" id="KW-0472">Membrane</keyword>
<feature type="transmembrane region" description="Helical" evidence="9">
    <location>
        <begin position="363"/>
        <end position="384"/>
    </location>
</feature>
<dbReference type="Proteomes" id="UP000604765">
    <property type="component" value="Unassembled WGS sequence"/>
</dbReference>
<dbReference type="InterPro" id="IPR004703">
    <property type="entry name" value="PTS_sugar-sp_permease"/>
</dbReference>
<feature type="transmembrane region" description="Helical" evidence="9">
    <location>
        <begin position="145"/>
        <end position="163"/>
    </location>
</feature>
<feature type="transmembrane region" description="Helical" evidence="9">
    <location>
        <begin position="87"/>
        <end position="115"/>
    </location>
</feature>
<feature type="transmembrane region" description="Helical" evidence="9">
    <location>
        <begin position="175"/>
        <end position="199"/>
    </location>
</feature>
<keyword evidence="5" id="KW-0598">Phosphotransferase system</keyword>
<feature type="transmembrane region" description="Helical" evidence="9">
    <location>
        <begin position="418"/>
        <end position="438"/>
    </location>
</feature>
<evidence type="ECO:0000256" key="2">
    <source>
        <dbReference type="ARBA" id="ARBA00022448"/>
    </source>
</evidence>
<comment type="subcellular location">
    <subcellularLocation>
        <location evidence="1">Cell membrane</location>
        <topology evidence="1">Multi-pass membrane protein</topology>
    </subcellularLocation>
</comment>
<keyword evidence="2" id="KW-0813">Transport</keyword>
<keyword evidence="6 9" id="KW-0812">Transmembrane</keyword>
<evidence type="ECO:0000256" key="1">
    <source>
        <dbReference type="ARBA" id="ARBA00004651"/>
    </source>
</evidence>
<evidence type="ECO:0000313" key="12">
    <source>
        <dbReference type="Proteomes" id="UP000604765"/>
    </source>
</evidence>
<feature type="domain" description="PTS EIIC type-2" evidence="10">
    <location>
        <begin position="8"/>
        <end position="449"/>
    </location>
</feature>
<feature type="transmembrane region" description="Helical" evidence="9">
    <location>
        <begin position="331"/>
        <end position="351"/>
    </location>
</feature>
<dbReference type="PANTHER" id="PTHR37324">
    <property type="entry name" value="PTS SYSTEM GALACTITOL-SPECIFIC EIIC COMPONENT"/>
    <property type="match status" value="1"/>
</dbReference>
<keyword evidence="4" id="KW-0762">Sugar transport</keyword>